<sequence>MEWNDPLTPVNSSGTHVPSRSGDGDRHGGPGPSRRRPSVVLPTPTSRRLRRSRPTAIAKHDDDEPFYEPRIRAAGISGAFPIGHFLRRFLGYRRSVKVNIWWFCGGSSFFKVYRFWIPYLNNERY</sequence>
<reference evidence="2 3" key="1">
    <citation type="submission" date="2019-01" db="EMBL/GenBank/DDBJ databases">
        <authorList>
            <person name="Sayadi A."/>
        </authorList>
    </citation>
    <scope>NUCLEOTIDE SEQUENCE [LARGE SCALE GENOMIC DNA]</scope>
</reference>
<dbReference type="EMBL" id="CAACVG010000264">
    <property type="protein sequence ID" value="VEN33861.1"/>
    <property type="molecule type" value="Genomic_DNA"/>
</dbReference>
<gene>
    <name evidence="2" type="ORF">CALMAC_LOCUS250</name>
</gene>
<organism evidence="2 3">
    <name type="scientific">Callosobruchus maculatus</name>
    <name type="common">Southern cowpea weevil</name>
    <name type="synonym">Pulse bruchid</name>
    <dbReference type="NCBI Taxonomy" id="64391"/>
    <lineage>
        <taxon>Eukaryota</taxon>
        <taxon>Metazoa</taxon>
        <taxon>Ecdysozoa</taxon>
        <taxon>Arthropoda</taxon>
        <taxon>Hexapoda</taxon>
        <taxon>Insecta</taxon>
        <taxon>Pterygota</taxon>
        <taxon>Neoptera</taxon>
        <taxon>Endopterygota</taxon>
        <taxon>Coleoptera</taxon>
        <taxon>Polyphaga</taxon>
        <taxon>Cucujiformia</taxon>
        <taxon>Chrysomeloidea</taxon>
        <taxon>Chrysomelidae</taxon>
        <taxon>Bruchinae</taxon>
        <taxon>Bruchini</taxon>
        <taxon>Callosobruchus</taxon>
    </lineage>
</organism>
<dbReference type="OrthoDB" id="6793273at2759"/>
<name>A0A653BEA6_CALMS</name>
<protein>
    <submittedName>
        <fullName evidence="2">Uncharacterized protein</fullName>
    </submittedName>
</protein>
<evidence type="ECO:0000256" key="1">
    <source>
        <dbReference type="SAM" id="MobiDB-lite"/>
    </source>
</evidence>
<accession>A0A653BEA6</accession>
<feature type="region of interest" description="Disordered" evidence="1">
    <location>
        <begin position="1"/>
        <end position="55"/>
    </location>
</feature>
<dbReference type="Proteomes" id="UP000410492">
    <property type="component" value="Unassembled WGS sequence"/>
</dbReference>
<proteinExistence type="predicted"/>
<keyword evidence="3" id="KW-1185">Reference proteome</keyword>
<evidence type="ECO:0000313" key="2">
    <source>
        <dbReference type="EMBL" id="VEN33861.1"/>
    </source>
</evidence>
<evidence type="ECO:0000313" key="3">
    <source>
        <dbReference type="Proteomes" id="UP000410492"/>
    </source>
</evidence>
<dbReference type="AlphaFoldDB" id="A0A653BEA6"/>